<evidence type="ECO:0000313" key="7">
    <source>
        <dbReference type="EMBL" id="PRY64661.1"/>
    </source>
</evidence>
<keyword evidence="7" id="KW-0436">Ligase</keyword>
<keyword evidence="2 5" id="KW-0812">Transmembrane</keyword>
<dbReference type="GO" id="GO:0016020">
    <property type="term" value="C:membrane"/>
    <property type="evidence" value="ECO:0007669"/>
    <property type="project" value="UniProtKB-SubCell"/>
</dbReference>
<feature type="transmembrane region" description="Helical" evidence="5">
    <location>
        <begin position="67"/>
        <end position="88"/>
    </location>
</feature>
<evidence type="ECO:0000256" key="2">
    <source>
        <dbReference type="ARBA" id="ARBA00022692"/>
    </source>
</evidence>
<feature type="domain" description="O-antigen ligase-related" evidence="6">
    <location>
        <begin position="233"/>
        <end position="331"/>
    </location>
</feature>
<dbReference type="PANTHER" id="PTHR37422">
    <property type="entry name" value="TEICHURONIC ACID BIOSYNTHESIS PROTEIN TUAE"/>
    <property type="match status" value="1"/>
</dbReference>
<evidence type="ECO:0000259" key="6">
    <source>
        <dbReference type="Pfam" id="PF04932"/>
    </source>
</evidence>
<comment type="subcellular location">
    <subcellularLocation>
        <location evidence="1">Membrane</location>
        <topology evidence="1">Multi-pass membrane protein</topology>
    </subcellularLocation>
</comment>
<dbReference type="Proteomes" id="UP000237983">
    <property type="component" value="Unassembled WGS sequence"/>
</dbReference>
<feature type="transmembrane region" description="Helical" evidence="5">
    <location>
        <begin position="272"/>
        <end position="293"/>
    </location>
</feature>
<feature type="transmembrane region" description="Helical" evidence="5">
    <location>
        <begin position="378"/>
        <end position="394"/>
    </location>
</feature>
<feature type="transmembrane region" description="Helical" evidence="5">
    <location>
        <begin position="248"/>
        <end position="265"/>
    </location>
</feature>
<dbReference type="GO" id="GO:0016874">
    <property type="term" value="F:ligase activity"/>
    <property type="evidence" value="ECO:0007669"/>
    <property type="project" value="UniProtKB-KW"/>
</dbReference>
<dbReference type="Pfam" id="PF04932">
    <property type="entry name" value="Wzy_C"/>
    <property type="match status" value="1"/>
</dbReference>
<evidence type="ECO:0000256" key="1">
    <source>
        <dbReference type="ARBA" id="ARBA00004141"/>
    </source>
</evidence>
<comment type="caution">
    <text evidence="7">The sequence shown here is derived from an EMBL/GenBank/DDBJ whole genome shotgun (WGS) entry which is preliminary data.</text>
</comment>
<feature type="transmembrane region" description="Helical" evidence="5">
    <location>
        <begin position="157"/>
        <end position="178"/>
    </location>
</feature>
<evidence type="ECO:0000256" key="5">
    <source>
        <dbReference type="SAM" id="Phobius"/>
    </source>
</evidence>
<name>A0A2T0V3C2_9MICO</name>
<keyword evidence="3 5" id="KW-1133">Transmembrane helix</keyword>
<dbReference type="InterPro" id="IPR051533">
    <property type="entry name" value="WaaL-like"/>
</dbReference>
<dbReference type="PANTHER" id="PTHR37422:SF13">
    <property type="entry name" value="LIPOPOLYSACCHARIDE BIOSYNTHESIS PROTEIN PA4999-RELATED"/>
    <property type="match status" value="1"/>
</dbReference>
<reference evidence="7 8" key="1">
    <citation type="submission" date="2018-03" db="EMBL/GenBank/DDBJ databases">
        <title>Genomic Encyclopedia of Type Strains, Phase III (KMG-III): the genomes of soil and plant-associated and newly described type strains.</title>
        <authorList>
            <person name="Whitman W."/>
        </authorList>
    </citation>
    <scope>NUCLEOTIDE SEQUENCE [LARGE SCALE GENOMIC DNA]</scope>
    <source>
        <strain evidence="7 8">CGMCC 1.12484</strain>
    </source>
</reference>
<feature type="transmembrane region" description="Helical" evidence="5">
    <location>
        <begin position="336"/>
        <end position="358"/>
    </location>
</feature>
<proteinExistence type="predicted"/>
<feature type="transmembrane region" description="Helical" evidence="5">
    <location>
        <begin position="225"/>
        <end position="242"/>
    </location>
</feature>
<dbReference type="InterPro" id="IPR007016">
    <property type="entry name" value="O-antigen_ligase-rel_domated"/>
</dbReference>
<dbReference type="EMBL" id="PVTL01000012">
    <property type="protein sequence ID" value="PRY64661.1"/>
    <property type="molecule type" value="Genomic_DNA"/>
</dbReference>
<dbReference type="AlphaFoldDB" id="A0A2T0V3C2"/>
<keyword evidence="4 5" id="KW-0472">Membrane</keyword>
<organism evidence="7 8">
    <name type="scientific">Glaciihabitans tibetensis</name>
    <dbReference type="NCBI Taxonomy" id="1266600"/>
    <lineage>
        <taxon>Bacteria</taxon>
        <taxon>Bacillati</taxon>
        <taxon>Actinomycetota</taxon>
        <taxon>Actinomycetes</taxon>
        <taxon>Micrococcales</taxon>
        <taxon>Microbacteriaceae</taxon>
        <taxon>Glaciihabitans</taxon>
    </lineage>
</organism>
<evidence type="ECO:0000256" key="4">
    <source>
        <dbReference type="ARBA" id="ARBA00023136"/>
    </source>
</evidence>
<gene>
    <name evidence="7" type="ORF">B0I08_11246</name>
</gene>
<evidence type="ECO:0000313" key="8">
    <source>
        <dbReference type="Proteomes" id="UP000237983"/>
    </source>
</evidence>
<feature type="transmembrane region" description="Helical" evidence="5">
    <location>
        <begin position="126"/>
        <end position="145"/>
    </location>
</feature>
<accession>A0A2T0V3C2</accession>
<keyword evidence="8" id="KW-1185">Reference proteome</keyword>
<feature type="transmembrane region" description="Helical" evidence="5">
    <location>
        <begin position="198"/>
        <end position="218"/>
    </location>
</feature>
<feature type="transmembrane region" description="Helical" evidence="5">
    <location>
        <begin position="43"/>
        <end position="61"/>
    </location>
</feature>
<evidence type="ECO:0000256" key="3">
    <source>
        <dbReference type="ARBA" id="ARBA00022989"/>
    </source>
</evidence>
<protein>
    <submittedName>
        <fullName evidence="7">O-antigen ligase-like membrane protein</fullName>
    </submittedName>
</protein>
<sequence length="428" mass="44914">MDNRTPFGNTRDDRALPRHNIAVQESARSSYGRRNAGAMSTRNLGSSFVLAAALTSSWTGVRYAEVGLSDVLLALALLVFLVQSGLGFRRLRIPLWYFAPPLIALVVLGVGTIFLGSDGAADGLTFVLRLFLSMTVVATLVSSEGDTFGANQTVRVLRFWAFGVALAGLAAITDLVGLTDFSVVISRSTGERATGLAFHPNSLAFSLTLAIPVLGYLVSRSHTKLGALLWLGVVVVCAVSLYLADSRAGLVVGYCALIATGLILINSTRSRWALAPVGLLSIPAYILFVAPFLSTTRLSGDAGTAQSNAGRTEFANEAFRSFAANPLVGSGFGGGAGVAVPLVLASSGGIALILAYYVFIARVAKTIASGERGPARSLFLLSALSVLVFGFLNNGVSERFIFWPILIAASLLADRGFSEADVSRRASP</sequence>
<feature type="transmembrane region" description="Helical" evidence="5">
    <location>
        <begin position="95"/>
        <end position="114"/>
    </location>
</feature>